<dbReference type="SUPFAM" id="SSF46894">
    <property type="entry name" value="C-terminal effector domain of the bipartite response regulators"/>
    <property type="match status" value="1"/>
</dbReference>
<dbReference type="SUPFAM" id="SSF52540">
    <property type="entry name" value="P-loop containing nucleoside triphosphate hydrolases"/>
    <property type="match status" value="1"/>
</dbReference>
<dbReference type="InterPro" id="IPR011990">
    <property type="entry name" value="TPR-like_helical_dom_sf"/>
</dbReference>
<feature type="region of interest" description="Disordered" evidence="1">
    <location>
        <begin position="53"/>
        <end position="83"/>
    </location>
</feature>
<dbReference type="GO" id="GO:0003677">
    <property type="term" value="F:DNA binding"/>
    <property type="evidence" value="ECO:0007669"/>
    <property type="project" value="InterPro"/>
</dbReference>
<dbReference type="Pfam" id="PF13401">
    <property type="entry name" value="AAA_22"/>
    <property type="match status" value="1"/>
</dbReference>
<dbReference type="Gene3D" id="3.40.50.300">
    <property type="entry name" value="P-loop containing nucleotide triphosphate hydrolases"/>
    <property type="match status" value="1"/>
</dbReference>
<feature type="region of interest" description="Disordered" evidence="1">
    <location>
        <begin position="837"/>
        <end position="865"/>
    </location>
</feature>
<dbReference type="PRINTS" id="PR00364">
    <property type="entry name" value="DISEASERSIST"/>
</dbReference>
<dbReference type="CDD" id="cd06170">
    <property type="entry name" value="LuxR_C_like"/>
    <property type="match status" value="1"/>
</dbReference>
<evidence type="ECO:0000313" key="4">
    <source>
        <dbReference type="Proteomes" id="UP000386847"/>
    </source>
</evidence>
<sequence>MKNVMDSSLSRVRGTECKLGHRPAGTRRTTRIGPRGAGGWAAMGLPDLRVGAFRRSGRQPPIPRRLTYSGEDPRRRGATLTELSPSPKLATALTSFIGREELVCHVVELVHQRRLVTLVGPGGIGKTRLATELCAEVEHEFPDGGVVVTLDAVSDPADVAWRTASSVEVIDQSLQDPVAQVLGHLRHRQLLLVLDNCEHLLEAAAGLAKEILRECPGVRIVATSREPLGIAGEQVLVVPPLQVPDSCADLDAVRESEAVRLLVDRADRAGAHLVVGPDNCAQVVELCTHLDGMPLAIELAAARLRALGVGDLLDRLDQRFSLLKGSPRDVLPRHRTLEALIGWSYDLCTPAERLLWSRLSVFRGGADLEAVEIVAGFGAIDPGDVIDLLDGLVAKSVLIAEPADGFTYYRQLVTMRDYGERVAVRSGEWEDLRRRHAMLALERSGQMHREWAGPHQAQWLRRARRDVAEIVAAMDWGISDPAGHDTAAGIASNLRYFWAGGHNMAAGRYRLERVLALPDVAAPQRCECLLVLFWVVMLQGDHADGARVLEEARVLATDLGDRRRLAEVDTWGGLHCLFGGDPAAGVELYQRGIAVLREVGDIAAMQAAMFQLALCQIYSGDPAGGGETCAQILAESRRNGEAWVKAYALWVTGIVHWRQGDLAGVRAYATEALRLQEVFEDGICTPHVLLLACQVVMAAGEVRRAARLQGAADALWRAQGTGIDAFGPGLAGDARESRERILRVLGREEAEALMAQTADLDLREAITVGLAELALTPVEAPVEVGLTKRETQVAELVAEGLSNKQIAARLTISIRTVDGHVERILAKFGVTSRGQVGLRLHETRRQEPRTQETRPPQTPLDGTRL</sequence>
<feature type="compositionally biased region" description="Basic residues" evidence="1">
    <location>
        <begin position="20"/>
        <end position="30"/>
    </location>
</feature>
<feature type="region of interest" description="Disordered" evidence="1">
    <location>
        <begin position="18"/>
        <end position="38"/>
    </location>
</feature>
<dbReference type="InterPro" id="IPR016032">
    <property type="entry name" value="Sig_transdc_resp-reg_C-effctor"/>
</dbReference>
<dbReference type="PANTHER" id="PTHR47691:SF3">
    <property type="entry name" value="HTH-TYPE TRANSCRIPTIONAL REGULATOR RV0890C-RELATED"/>
    <property type="match status" value="1"/>
</dbReference>
<dbReference type="SMART" id="SM00421">
    <property type="entry name" value="HTH_LUXR"/>
    <property type="match status" value="1"/>
</dbReference>
<evidence type="ECO:0000259" key="2">
    <source>
        <dbReference type="PROSITE" id="PS50043"/>
    </source>
</evidence>
<dbReference type="GO" id="GO:0016887">
    <property type="term" value="F:ATP hydrolysis activity"/>
    <property type="evidence" value="ECO:0007669"/>
    <property type="project" value="InterPro"/>
</dbReference>
<name>A0A5Q2F9B7_9ACTN</name>
<feature type="domain" description="HTH luxR-type" evidence="2">
    <location>
        <begin position="778"/>
        <end position="844"/>
    </location>
</feature>
<dbReference type="PROSITE" id="PS50043">
    <property type="entry name" value="HTH_LUXR_2"/>
    <property type="match status" value="1"/>
</dbReference>
<dbReference type="InterPro" id="IPR027417">
    <property type="entry name" value="P-loop_NTPase"/>
</dbReference>
<evidence type="ECO:0000313" key="3">
    <source>
        <dbReference type="EMBL" id="QGF23492.1"/>
    </source>
</evidence>
<dbReference type="Gene3D" id="1.10.10.10">
    <property type="entry name" value="Winged helix-like DNA-binding domain superfamily/Winged helix DNA-binding domain"/>
    <property type="match status" value="1"/>
</dbReference>
<protein>
    <submittedName>
        <fullName evidence="3">AAA family ATPase</fullName>
    </submittedName>
</protein>
<proteinExistence type="predicted"/>
<dbReference type="KEGG" id="rain:Rai3103_07205"/>
<dbReference type="SUPFAM" id="SSF48452">
    <property type="entry name" value="TPR-like"/>
    <property type="match status" value="1"/>
</dbReference>
<dbReference type="InterPro" id="IPR049945">
    <property type="entry name" value="AAA_22"/>
</dbReference>
<dbReference type="PROSITE" id="PS00622">
    <property type="entry name" value="HTH_LUXR_1"/>
    <property type="match status" value="1"/>
</dbReference>
<evidence type="ECO:0000256" key="1">
    <source>
        <dbReference type="SAM" id="MobiDB-lite"/>
    </source>
</evidence>
<reference evidence="3 4" key="1">
    <citation type="submission" date="2019-10" db="EMBL/GenBank/DDBJ databases">
        <title>Genomic analysis of Raineyella sp. CBA3103.</title>
        <authorList>
            <person name="Roh S.W."/>
        </authorList>
    </citation>
    <scope>NUCLEOTIDE SEQUENCE [LARGE SCALE GENOMIC DNA]</scope>
    <source>
        <strain evidence="3 4">CBA3103</strain>
    </source>
</reference>
<dbReference type="PANTHER" id="PTHR47691">
    <property type="entry name" value="REGULATOR-RELATED"/>
    <property type="match status" value="1"/>
</dbReference>
<dbReference type="Gene3D" id="1.25.40.10">
    <property type="entry name" value="Tetratricopeptide repeat domain"/>
    <property type="match status" value="1"/>
</dbReference>
<feature type="compositionally biased region" description="Basic and acidic residues" evidence="1">
    <location>
        <begin position="839"/>
        <end position="852"/>
    </location>
</feature>
<dbReference type="InterPro" id="IPR000792">
    <property type="entry name" value="Tscrpt_reg_LuxR_C"/>
</dbReference>
<dbReference type="PRINTS" id="PR00038">
    <property type="entry name" value="HTHLUXR"/>
</dbReference>
<gene>
    <name evidence="3" type="ORF">Rai3103_07205</name>
</gene>
<organism evidence="3 4">
    <name type="scientific">Raineyella fluvialis</name>
    <dbReference type="NCBI Taxonomy" id="2662261"/>
    <lineage>
        <taxon>Bacteria</taxon>
        <taxon>Bacillati</taxon>
        <taxon>Actinomycetota</taxon>
        <taxon>Actinomycetes</taxon>
        <taxon>Propionibacteriales</taxon>
        <taxon>Propionibacteriaceae</taxon>
        <taxon>Raineyella</taxon>
    </lineage>
</organism>
<dbReference type="GO" id="GO:0006355">
    <property type="term" value="P:regulation of DNA-templated transcription"/>
    <property type="evidence" value="ECO:0007669"/>
    <property type="project" value="InterPro"/>
</dbReference>
<dbReference type="Proteomes" id="UP000386847">
    <property type="component" value="Chromosome"/>
</dbReference>
<dbReference type="EMBL" id="CP045725">
    <property type="protein sequence ID" value="QGF23492.1"/>
    <property type="molecule type" value="Genomic_DNA"/>
</dbReference>
<keyword evidence="4" id="KW-1185">Reference proteome</keyword>
<dbReference type="InterPro" id="IPR036388">
    <property type="entry name" value="WH-like_DNA-bd_sf"/>
</dbReference>
<dbReference type="AlphaFoldDB" id="A0A5Q2F9B7"/>
<accession>A0A5Q2F9B7</accession>
<dbReference type="Pfam" id="PF00196">
    <property type="entry name" value="GerE"/>
    <property type="match status" value="1"/>
</dbReference>